<evidence type="ECO:0000256" key="3">
    <source>
        <dbReference type="ARBA" id="ARBA00010617"/>
    </source>
</evidence>
<comment type="pathway">
    <text evidence="2">Secondary metabolite biosynthesis.</text>
</comment>
<proteinExistence type="inferred from homology"/>
<keyword evidence="4 9" id="KW-0349">Heme</keyword>
<dbReference type="SUPFAM" id="SSF48264">
    <property type="entry name" value="Cytochrome P450"/>
    <property type="match status" value="1"/>
</dbReference>
<dbReference type="PRINTS" id="PR00385">
    <property type="entry name" value="P450"/>
</dbReference>
<evidence type="ECO:0000256" key="10">
    <source>
        <dbReference type="RuleBase" id="RU000461"/>
    </source>
</evidence>
<evidence type="ECO:0000256" key="1">
    <source>
        <dbReference type="ARBA" id="ARBA00001971"/>
    </source>
</evidence>
<dbReference type="InterPro" id="IPR036396">
    <property type="entry name" value="Cyt_P450_sf"/>
</dbReference>
<protein>
    <submittedName>
        <fullName evidence="11">Cytochrome P450</fullName>
    </submittedName>
</protein>
<dbReference type="InterPro" id="IPR002401">
    <property type="entry name" value="Cyt_P450_E_grp-I"/>
</dbReference>
<dbReference type="PANTHER" id="PTHR46300">
    <property type="entry name" value="P450, PUTATIVE (EUROFUNG)-RELATED-RELATED"/>
    <property type="match status" value="1"/>
</dbReference>
<evidence type="ECO:0000256" key="9">
    <source>
        <dbReference type="PIRSR" id="PIRSR602401-1"/>
    </source>
</evidence>
<evidence type="ECO:0000256" key="6">
    <source>
        <dbReference type="ARBA" id="ARBA00023002"/>
    </source>
</evidence>
<dbReference type="InterPro" id="IPR001128">
    <property type="entry name" value="Cyt_P450"/>
</dbReference>
<evidence type="ECO:0000256" key="4">
    <source>
        <dbReference type="ARBA" id="ARBA00022617"/>
    </source>
</evidence>
<gene>
    <name evidence="11" type="ORF">CALCODRAFT_485562</name>
</gene>
<keyword evidence="5 9" id="KW-0479">Metal-binding</keyword>
<dbReference type="InterPro" id="IPR050364">
    <property type="entry name" value="Cytochrome_P450_fung"/>
</dbReference>
<dbReference type="STRING" id="1353952.A0A165EA83"/>
<dbReference type="GO" id="GO:0016705">
    <property type="term" value="F:oxidoreductase activity, acting on paired donors, with incorporation or reduction of molecular oxygen"/>
    <property type="evidence" value="ECO:0007669"/>
    <property type="project" value="InterPro"/>
</dbReference>
<comment type="similarity">
    <text evidence="3 10">Belongs to the cytochrome P450 family.</text>
</comment>
<reference evidence="11 12" key="1">
    <citation type="journal article" date="2016" name="Mol. Biol. Evol.">
        <title>Comparative Genomics of Early-Diverging Mushroom-Forming Fungi Provides Insights into the Origins of Lignocellulose Decay Capabilities.</title>
        <authorList>
            <person name="Nagy L.G."/>
            <person name="Riley R."/>
            <person name="Tritt A."/>
            <person name="Adam C."/>
            <person name="Daum C."/>
            <person name="Floudas D."/>
            <person name="Sun H."/>
            <person name="Yadav J.S."/>
            <person name="Pangilinan J."/>
            <person name="Larsson K.H."/>
            <person name="Matsuura K."/>
            <person name="Barry K."/>
            <person name="Labutti K."/>
            <person name="Kuo R."/>
            <person name="Ohm R.A."/>
            <person name="Bhattacharya S.S."/>
            <person name="Shirouzu T."/>
            <person name="Yoshinaga Y."/>
            <person name="Martin F.M."/>
            <person name="Grigoriev I.V."/>
            <person name="Hibbett D.S."/>
        </authorList>
    </citation>
    <scope>NUCLEOTIDE SEQUENCE [LARGE SCALE GENOMIC DNA]</scope>
    <source>
        <strain evidence="11 12">HHB12733</strain>
    </source>
</reference>
<dbReference type="InParanoid" id="A0A165EA83"/>
<dbReference type="InterPro" id="IPR017972">
    <property type="entry name" value="Cyt_P450_CS"/>
</dbReference>
<dbReference type="EMBL" id="KV424014">
    <property type="protein sequence ID" value="KZT54435.1"/>
    <property type="molecule type" value="Genomic_DNA"/>
</dbReference>
<evidence type="ECO:0000256" key="8">
    <source>
        <dbReference type="ARBA" id="ARBA00023033"/>
    </source>
</evidence>
<evidence type="ECO:0000256" key="2">
    <source>
        <dbReference type="ARBA" id="ARBA00005179"/>
    </source>
</evidence>
<dbReference type="PANTHER" id="PTHR46300:SF7">
    <property type="entry name" value="P450, PUTATIVE (EUROFUNG)-RELATED"/>
    <property type="match status" value="1"/>
</dbReference>
<name>A0A165EA83_9BASI</name>
<keyword evidence="12" id="KW-1185">Reference proteome</keyword>
<dbReference type="AlphaFoldDB" id="A0A165EA83"/>
<evidence type="ECO:0000256" key="5">
    <source>
        <dbReference type="ARBA" id="ARBA00022723"/>
    </source>
</evidence>
<dbReference type="PRINTS" id="PR00463">
    <property type="entry name" value="EP450I"/>
</dbReference>
<dbReference type="GO" id="GO:0005506">
    <property type="term" value="F:iron ion binding"/>
    <property type="evidence" value="ECO:0007669"/>
    <property type="project" value="InterPro"/>
</dbReference>
<evidence type="ECO:0000313" key="11">
    <source>
        <dbReference type="EMBL" id="KZT54435.1"/>
    </source>
</evidence>
<organism evidence="11 12">
    <name type="scientific">Calocera cornea HHB12733</name>
    <dbReference type="NCBI Taxonomy" id="1353952"/>
    <lineage>
        <taxon>Eukaryota</taxon>
        <taxon>Fungi</taxon>
        <taxon>Dikarya</taxon>
        <taxon>Basidiomycota</taxon>
        <taxon>Agaricomycotina</taxon>
        <taxon>Dacrymycetes</taxon>
        <taxon>Dacrymycetales</taxon>
        <taxon>Dacrymycetaceae</taxon>
        <taxon>Calocera</taxon>
    </lineage>
</organism>
<dbReference type="GO" id="GO:0004497">
    <property type="term" value="F:monooxygenase activity"/>
    <property type="evidence" value="ECO:0007669"/>
    <property type="project" value="UniProtKB-KW"/>
</dbReference>
<keyword evidence="6 10" id="KW-0560">Oxidoreductase</keyword>
<evidence type="ECO:0000256" key="7">
    <source>
        <dbReference type="ARBA" id="ARBA00023004"/>
    </source>
</evidence>
<accession>A0A165EA83</accession>
<dbReference type="Pfam" id="PF00067">
    <property type="entry name" value="p450"/>
    <property type="match status" value="1"/>
</dbReference>
<sequence>MVLMLLVRAFRRQPSRPLPPGPKGLPLIGNLLQVPSQLLFVKLIEWSKEFGPMYSYSLLGQPIVVMSGLKEAGDVFDRMSAMTSDRPRLIKINDYLCRNYEFGFAPRNEYWRKHRRAAHESLNVRAAKDFLPIQQDEARILVEGFINHPDIDLVKHIHRHSSSIAWRTLYGHEAIPVDGDDPSAPMEDFFTQVFFAAMPGGSIVDILPFLNPLIASSKFLRRSSDKCHEDASAFFVKAHAAPQVEGMPSLSSKLKETGDRIGMATEHECGWLAGSLFLAAQDTTATALRWFLVAMLVYPERASAARDQLDSVVGDRPPTFDDADNLPMIEAMIKEVLRWRPPTPAGVPHMATEDILYGEYLIPKGAILVSDTWSLSRDPSLYPNGDVFDPSRFLDEKGHVRHPPPDSHDDYLAFGHGRRICVGKSLAINTLWIAIAQLLWAFNFENERDEQGREIILDPMAFWDNGATVWPKRFNLKFVPRFPDVSDRLKGAMHP</sequence>
<dbReference type="CDD" id="cd11065">
    <property type="entry name" value="CYP64-like"/>
    <property type="match status" value="1"/>
</dbReference>
<keyword evidence="8 10" id="KW-0503">Monooxygenase</keyword>
<dbReference type="Gene3D" id="1.10.630.10">
    <property type="entry name" value="Cytochrome P450"/>
    <property type="match status" value="1"/>
</dbReference>
<keyword evidence="7 9" id="KW-0408">Iron</keyword>
<evidence type="ECO:0000313" key="12">
    <source>
        <dbReference type="Proteomes" id="UP000076842"/>
    </source>
</evidence>
<dbReference type="OrthoDB" id="2789670at2759"/>
<dbReference type="Proteomes" id="UP000076842">
    <property type="component" value="Unassembled WGS sequence"/>
</dbReference>
<dbReference type="PROSITE" id="PS00086">
    <property type="entry name" value="CYTOCHROME_P450"/>
    <property type="match status" value="1"/>
</dbReference>
<comment type="cofactor">
    <cofactor evidence="1 9">
        <name>heme</name>
        <dbReference type="ChEBI" id="CHEBI:30413"/>
    </cofactor>
</comment>
<dbReference type="GO" id="GO:0020037">
    <property type="term" value="F:heme binding"/>
    <property type="evidence" value="ECO:0007669"/>
    <property type="project" value="InterPro"/>
</dbReference>
<feature type="binding site" description="axial binding residue" evidence="9">
    <location>
        <position position="421"/>
    </location>
    <ligand>
        <name>heme</name>
        <dbReference type="ChEBI" id="CHEBI:30413"/>
    </ligand>
    <ligandPart>
        <name>Fe</name>
        <dbReference type="ChEBI" id="CHEBI:18248"/>
    </ligandPart>
</feature>